<dbReference type="GO" id="GO:0005886">
    <property type="term" value="C:plasma membrane"/>
    <property type="evidence" value="ECO:0007669"/>
    <property type="project" value="UniProtKB-SubCell"/>
</dbReference>
<evidence type="ECO:0008006" key="11">
    <source>
        <dbReference type="Google" id="ProtNLM"/>
    </source>
</evidence>
<reference evidence="9 10" key="1">
    <citation type="submission" date="2016-01" db="EMBL/GenBank/DDBJ databases">
        <title>The new phylogeny of the genus Mycobacterium.</title>
        <authorList>
            <person name="Tarcisio F."/>
            <person name="Conor M."/>
            <person name="Antonella G."/>
            <person name="Elisabetta G."/>
            <person name="Giulia F.S."/>
            <person name="Sara T."/>
            <person name="Anna F."/>
            <person name="Clotilde B."/>
            <person name="Roberto B."/>
            <person name="Veronica D.S."/>
            <person name="Fabio R."/>
            <person name="Monica P."/>
            <person name="Olivier J."/>
            <person name="Enrico T."/>
            <person name="Nicola S."/>
        </authorList>
    </citation>
    <scope>NUCLEOTIDE SEQUENCE [LARGE SCALE GENOMIC DNA]</scope>
    <source>
        <strain evidence="9 10">DSM 45166</strain>
    </source>
</reference>
<proteinExistence type="inferred from homology"/>
<accession>A0A1X1YJ72</accession>
<dbReference type="InterPro" id="IPR053166">
    <property type="entry name" value="UPF0718_permease"/>
</dbReference>
<organism evidence="9 10">
    <name type="scientific">Mycobacterium kyorinense</name>
    <dbReference type="NCBI Taxonomy" id="487514"/>
    <lineage>
        <taxon>Bacteria</taxon>
        <taxon>Bacillati</taxon>
        <taxon>Actinomycetota</taxon>
        <taxon>Actinomycetes</taxon>
        <taxon>Mycobacteriales</taxon>
        <taxon>Mycobacteriaceae</taxon>
        <taxon>Mycobacterium</taxon>
    </lineage>
</organism>
<feature type="region of interest" description="Disordered" evidence="7">
    <location>
        <begin position="379"/>
        <end position="411"/>
    </location>
</feature>
<dbReference type="RefSeq" id="WP_045384800.1">
    <property type="nucleotide sequence ID" value="NZ_BBKA01000134.1"/>
</dbReference>
<gene>
    <name evidence="9" type="ORF">AWC14_19330</name>
</gene>
<dbReference type="Pfam" id="PF03773">
    <property type="entry name" value="ArsP_1"/>
    <property type="match status" value="1"/>
</dbReference>
<dbReference type="OrthoDB" id="9811980at2"/>
<dbReference type="PANTHER" id="PTHR42775:SF1">
    <property type="entry name" value="PERMEASE RV2963-RELATED"/>
    <property type="match status" value="1"/>
</dbReference>
<name>A0A1X1YJ72_9MYCO</name>
<evidence type="ECO:0000256" key="4">
    <source>
        <dbReference type="ARBA" id="ARBA00022692"/>
    </source>
</evidence>
<evidence type="ECO:0000256" key="1">
    <source>
        <dbReference type="ARBA" id="ARBA00004651"/>
    </source>
</evidence>
<sequence>MAMNAIGRALTLAGSMTWEILWALILGFTLSAVVQAVVRRSTIVGLMGDDRPRTLAIATGLGAASSSCSYAAVALARSLFRKGANFTAAMAFEIGSTNLVIELGIIMALLMGWQFTAAEFVGGPLMIVVLAVLFRLFVRSRLIDAARQQADRGLAGSMEGHAAMDMSVQRQGSFWQRLFSPEGFTSVSHVFVMEWTAILRDLVLGLLIAGAIGAWVPETLWQNFFLTDHPTLAALWGPIVGPLVAIASFVCSIGNVPLAAVLWNGGISFGGVIAFIFADLLILPILNIYRKYYGTKMMLMLLGTFYAAMAAAGYLVEILFGTTGLIPAERNATVMYAGISWNYTTWLNIVFLALAAVLVARFITTGGIAMLKMMGGSPDTEHDHHHHHHETAAHDHGTVHDHDTAYKGGNG</sequence>
<evidence type="ECO:0000313" key="9">
    <source>
        <dbReference type="EMBL" id="ORW11070.1"/>
    </source>
</evidence>
<dbReference type="EMBL" id="LQPE01000010">
    <property type="protein sequence ID" value="ORW11070.1"/>
    <property type="molecule type" value="Genomic_DNA"/>
</dbReference>
<protein>
    <recommendedName>
        <fullName evidence="11">Permease</fullName>
    </recommendedName>
</protein>
<feature type="transmembrane region" description="Helical" evidence="8">
    <location>
        <begin position="55"/>
        <end position="76"/>
    </location>
</feature>
<evidence type="ECO:0000256" key="7">
    <source>
        <dbReference type="SAM" id="MobiDB-lite"/>
    </source>
</evidence>
<evidence type="ECO:0000256" key="5">
    <source>
        <dbReference type="ARBA" id="ARBA00022989"/>
    </source>
</evidence>
<keyword evidence="4 8" id="KW-0812">Transmembrane</keyword>
<feature type="transmembrane region" description="Helical" evidence="8">
    <location>
        <begin position="198"/>
        <end position="216"/>
    </location>
</feature>
<feature type="compositionally biased region" description="Basic and acidic residues" evidence="7">
    <location>
        <begin position="390"/>
        <end position="405"/>
    </location>
</feature>
<evidence type="ECO:0000256" key="6">
    <source>
        <dbReference type="ARBA" id="ARBA00023136"/>
    </source>
</evidence>
<feature type="transmembrane region" description="Helical" evidence="8">
    <location>
        <begin position="267"/>
        <end position="289"/>
    </location>
</feature>
<keyword evidence="5 8" id="KW-1133">Transmembrane helix</keyword>
<keyword evidence="10" id="KW-1185">Reference proteome</keyword>
<feature type="transmembrane region" description="Helical" evidence="8">
    <location>
        <begin position="88"/>
        <end position="111"/>
    </location>
</feature>
<dbReference type="AlphaFoldDB" id="A0A1X1YJ72"/>
<feature type="transmembrane region" description="Helical" evidence="8">
    <location>
        <begin position="301"/>
        <end position="326"/>
    </location>
</feature>
<evidence type="ECO:0000256" key="8">
    <source>
        <dbReference type="SAM" id="Phobius"/>
    </source>
</evidence>
<evidence type="ECO:0000256" key="2">
    <source>
        <dbReference type="ARBA" id="ARBA00006386"/>
    </source>
</evidence>
<evidence type="ECO:0000313" key="10">
    <source>
        <dbReference type="Proteomes" id="UP000193487"/>
    </source>
</evidence>
<keyword evidence="3" id="KW-1003">Cell membrane</keyword>
<feature type="transmembrane region" description="Helical" evidence="8">
    <location>
        <begin position="117"/>
        <end position="138"/>
    </location>
</feature>
<feature type="transmembrane region" description="Helical" evidence="8">
    <location>
        <begin position="346"/>
        <end position="364"/>
    </location>
</feature>
<dbReference type="Proteomes" id="UP000193487">
    <property type="component" value="Unassembled WGS sequence"/>
</dbReference>
<keyword evidence="6 8" id="KW-0472">Membrane</keyword>
<comment type="caution">
    <text evidence="9">The sequence shown here is derived from an EMBL/GenBank/DDBJ whole genome shotgun (WGS) entry which is preliminary data.</text>
</comment>
<evidence type="ECO:0000256" key="3">
    <source>
        <dbReference type="ARBA" id="ARBA00022475"/>
    </source>
</evidence>
<comment type="similarity">
    <text evidence="2">Belongs to the UPF0718 family.</text>
</comment>
<dbReference type="InterPro" id="IPR005524">
    <property type="entry name" value="DUF318"/>
</dbReference>
<comment type="subcellular location">
    <subcellularLocation>
        <location evidence="1">Cell membrane</location>
        <topology evidence="1">Multi-pass membrane protein</topology>
    </subcellularLocation>
</comment>
<dbReference type="PANTHER" id="PTHR42775">
    <property type="entry name" value="PERMEASE RV2963-RELATED"/>
    <property type="match status" value="1"/>
</dbReference>